<dbReference type="Proteomes" id="UP001054945">
    <property type="component" value="Unassembled WGS sequence"/>
</dbReference>
<proteinExistence type="predicted"/>
<evidence type="ECO:0000256" key="1">
    <source>
        <dbReference type="SAM" id="MobiDB-lite"/>
    </source>
</evidence>
<name>A0AAV4T019_CAEEX</name>
<protein>
    <submittedName>
        <fullName evidence="2">Uncharacterized protein</fullName>
    </submittedName>
</protein>
<dbReference type="EMBL" id="BPLR01010249">
    <property type="protein sequence ID" value="GIY38022.1"/>
    <property type="molecule type" value="Genomic_DNA"/>
</dbReference>
<gene>
    <name evidence="2" type="ORF">CEXT_147231</name>
</gene>
<sequence length="79" mass="9284">MQLANRKLPTPGLERQTKPHHPLVHHSWHTPITRSDQKRWFLCREVLREKCVNSITLLTAKVECECRAVGSPVVHLRRR</sequence>
<accession>A0AAV4T019</accession>
<evidence type="ECO:0000313" key="2">
    <source>
        <dbReference type="EMBL" id="GIY38022.1"/>
    </source>
</evidence>
<reference evidence="2 3" key="1">
    <citation type="submission" date="2021-06" db="EMBL/GenBank/DDBJ databases">
        <title>Caerostris extrusa draft genome.</title>
        <authorList>
            <person name="Kono N."/>
            <person name="Arakawa K."/>
        </authorList>
    </citation>
    <scope>NUCLEOTIDE SEQUENCE [LARGE SCALE GENOMIC DNA]</scope>
</reference>
<dbReference type="AlphaFoldDB" id="A0AAV4T019"/>
<organism evidence="2 3">
    <name type="scientific">Caerostris extrusa</name>
    <name type="common">Bark spider</name>
    <name type="synonym">Caerostris bankana</name>
    <dbReference type="NCBI Taxonomy" id="172846"/>
    <lineage>
        <taxon>Eukaryota</taxon>
        <taxon>Metazoa</taxon>
        <taxon>Ecdysozoa</taxon>
        <taxon>Arthropoda</taxon>
        <taxon>Chelicerata</taxon>
        <taxon>Arachnida</taxon>
        <taxon>Araneae</taxon>
        <taxon>Araneomorphae</taxon>
        <taxon>Entelegynae</taxon>
        <taxon>Araneoidea</taxon>
        <taxon>Araneidae</taxon>
        <taxon>Caerostris</taxon>
    </lineage>
</organism>
<keyword evidence="3" id="KW-1185">Reference proteome</keyword>
<evidence type="ECO:0000313" key="3">
    <source>
        <dbReference type="Proteomes" id="UP001054945"/>
    </source>
</evidence>
<feature type="compositionally biased region" description="Basic residues" evidence="1">
    <location>
        <begin position="18"/>
        <end position="27"/>
    </location>
</feature>
<comment type="caution">
    <text evidence="2">The sequence shown here is derived from an EMBL/GenBank/DDBJ whole genome shotgun (WGS) entry which is preliminary data.</text>
</comment>
<feature type="region of interest" description="Disordered" evidence="1">
    <location>
        <begin position="1"/>
        <end position="27"/>
    </location>
</feature>